<gene>
    <name evidence="2" type="ORF">SCLAR_v1c06100</name>
</gene>
<name>A0A2K8KKE0_9MOLU</name>
<dbReference type="RefSeq" id="WP_100254480.1">
    <property type="nucleotide sequence ID" value="NZ_CP024870.1"/>
</dbReference>
<proteinExistence type="predicted"/>
<organism evidence="2 3">
    <name type="scientific">Spiroplasma clarkii</name>
    <dbReference type="NCBI Taxonomy" id="2139"/>
    <lineage>
        <taxon>Bacteria</taxon>
        <taxon>Bacillati</taxon>
        <taxon>Mycoplasmatota</taxon>
        <taxon>Mollicutes</taxon>
        <taxon>Entomoplasmatales</taxon>
        <taxon>Spiroplasmataceae</taxon>
        <taxon>Spiroplasma</taxon>
    </lineage>
</organism>
<evidence type="ECO:0000256" key="1">
    <source>
        <dbReference type="SAM" id="SignalP"/>
    </source>
</evidence>
<accession>A0A2K8KKE0</accession>
<dbReference type="EMBL" id="CP024870">
    <property type="protein sequence ID" value="ATX70929.1"/>
    <property type="molecule type" value="Genomic_DNA"/>
</dbReference>
<protein>
    <recommendedName>
        <fullName evidence="4">Lipoprotein</fullName>
    </recommendedName>
</protein>
<feature type="chain" id="PRO_5014978860" description="Lipoprotein" evidence="1">
    <location>
        <begin position="20"/>
        <end position="421"/>
    </location>
</feature>
<dbReference type="PROSITE" id="PS51257">
    <property type="entry name" value="PROKAR_LIPOPROTEIN"/>
    <property type="match status" value="1"/>
</dbReference>
<dbReference type="Proteomes" id="UP000231179">
    <property type="component" value="Chromosome"/>
</dbReference>
<evidence type="ECO:0008006" key="4">
    <source>
        <dbReference type="Google" id="ProtNLM"/>
    </source>
</evidence>
<reference evidence="2 3" key="1">
    <citation type="submission" date="2017-11" db="EMBL/GenBank/DDBJ databases">
        <title>Complete genome sequence of Spiroplasma clarkii CN-5 (DSM 19994).</title>
        <authorList>
            <person name="Tsai Y.-M."/>
            <person name="Chang A."/>
            <person name="Lo W.-S."/>
            <person name="Kuo C.-H."/>
        </authorList>
    </citation>
    <scope>NUCLEOTIDE SEQUENCE [LARGE SCALE GENOMIC DNA]</scope>
    <source>
        <strain evidence="2 3">CN-5</strain>
    </source>
</reference>
<dbReference type="AlphaFoldDB" id="A0A2K8KKE0"/>
<feature type="signal peptide" evidence="1">
    <location>
        <begin position="1"/>
        <end position="19"/>
    </location>
</feature>
<evidence type="ECO:0000313" key="2">
    <source>
        <dbReference type="EMBL" id="ATX70929.1"/>
    </source>
</evidence>
<sequence>MKKILSLLSAITLIGPAVITTTSCSFFKMNELDKLLSFREIDYNDPSNIPVMIRMQDDVLAYRANYFKNIQLAVRAEYEKYYQQLANKEKIDVDITQNTKVPVKSGSVDYVYLGQQAMGNYYPRATELHEINRYEVPNFRALNDLGYTLYINNSNDEKIEIINVDASKKAIKHNDLVYQPLTNTNKTDCVYFRTTNNVTEKTATGSSKWKFIAVNDLGDIIESETNAYGNSSLTVSISESNPEKSKSYLNYKLGDWLRYEYVNDINFQAYELTTILLCYVEAIGNYMSVVELIERNSDLVDYSELIHGMGNIKSGKFDGVTGASSLYTTIKYGYNFELFTLMQADGETTMGINLDQNDDVPAPGLTEFTNLGLDTTPLQREKLSFNPYLMLDQKIINFAKRVWNLYLKLDAKQIEILKEHN</sequence>
<keyword evidence="3" id="KW-1185">Reference proteome</keyword>
<evidence type="ECO:0000313" key="3">
    <source>
        <dbReference type="Proteomes" id="UP000231179"/>
    </source>
</evidence>
<keyword evidence="1" id="KW-0732">Signal</keyword>